<evidence type="ECO:0000313" key="1">
    <source>
        <dbReference type="EMBL" id="RUO26507.1"/>
    </source>
</evidence>
<dbReference type="AlphaFoldDB" id="A0A432W8N4"/>
<dbReference type="Proteomes" id="UP000288293">
    <property type="component" value="Unassembled WGS sequence"/>
</dbReference>
<protein>
    <submittedName>
        <fullName evidence="1">Uncharacterized protein</fullName>
    </submittedName>
</protein>
<dbReference type="OrthoDB" id="5772882at2"/>
<dbReference type="RefSeq" id="WP_126803318.1">
    <property type="nucleotide sequence ID" value="NZ_PIPL01000001.1"/>
</dbReference>
<evidence type="ECO:0000313" key="2">
    <source>
        <dbReference type="Proteomes" id="UP000288293"/>
    </source>
</evidence>
<organism evidence="1 2">
    <name type="scientific">Aliidiomarina minuta</name>
    <dbReference type="NCBI Taxonomy" id="880057"/>
    <lineage>
        <taxon>Bacteria</taxon>
        <taxon>Pseudomonadati</taxon>
        <taxon>Pseudomonadota</taxon>
        <taxon>Gammaproteobacteria</taxon>
        <taxon>Alteromonadales</taxon>
        <taxon>Idiomarinaceae</taxon>
        <taxon>Aliidiomarina</taxon>
    </lineage>
</organism>
<reference evidence="1 2" key="1">
    <citation type="journal article" date="2011" name="Front. Microbiol.">
        <title>Genomic signatures of strain selection and enhancement in Bacillus atrophaeus var. globigii, a historical biowarfare simulant.</title>
        <authorList>
            <person name="Gibbons H.S."/>
            <person name="Broomall S.M."/>
            <person name="McNew L.A."/>
            <person name="Daligault H."/>
            <person name="Chapman C."/>
            <person name="Bruce D."/>
            <person name="Karavis M."/>
            <person name="Krepps M."/>
            <person name="McGregor P.A."/>
            <person name="Hong C."/>
            <person name="Park K.H."/>
            <person name="Akmal A."/>
            <person name="Feldman A."/>
            <person name="Lin J.S."/>
            <person name="Chang W.E."/>
            <person name="Higgs B.W."/>
            <person name="Demirev P."/>
            <person name="Lindquist J."/>
            <person name="Liem A."/>
            <person name="Fochler E."/>
            <person name="Read T.D."/>
            <person name="Tapia R."/>
            <person name="Johnson S."/>
            <person name="Bishop-Lilly K.A."/>
            <person name="Detter C."/>
            <person name="Han C."/>
            <person name="Sozhamannan S."/>
            <person name="Rosenzweig C.N."/>
            <person name="Skowronski E.W."/>
        </authorList>
    </citation>
    <scope>NUCLEOTIDE SEQUENCE [LARGE SCALE GENOMIC DNA]</scope>
    <source>
        <strain evidence="1 2">MLST1</strain>
    </source>
</reference>
<name>A0A432W8N4_9GAMM</name>
<comment type="caution">
    <text evidence="1">The sequence shown here is derived from an EMBL/GenBank/DDBJ whole genome shotgun (WGS) entry which is preliminary data.</text>
</comment>
<proteinExistence type="predicted"/>
<keyword evidence="2" id="KW-1185">Reference proteome</keyword>
<dbReference type="EMBL" id="PIPL01000001">
    <property type="protein sequence ID" value="RUO26507.1"/>
    <property type="molecule type" value="Genomic_DNA"/>
</dbReference>
<accession>A0A432W8N4</accession>
<sequence>MGPFEIGAIAIVLGCALEGYRIYTKKQATGSSSEMKAMQGELSTLKERVAALESIVTDKSYQLKEEFKRL</sequence>
<gene>
    <name evidence="1" type="ORF">CWE09_07310</name>
</gene>